<dbReference type="OrthoDB" id="34756at10239"/>
<protein>
    <submittedName>
        <fullName evidence="1">Uncharacterized protein</fullName>
    </submittedName>
</protein>
<proteinExistence type="predicted"/>
<accession>G1JTM4</accession>
<gene>
    <name evidence="1" type="primary">78</name>
    <name evidence="1" type="ORF">GUMBIE_78</name>
</gene>
<sequence length="80" mass="8867">MSDVDREQCEAVTSGGQCERIGAPRIPDTRGLQYLCAKHWRDVCQHQSTQIIGPESSDGRGEWHQECTQCGYVTATGIDL</sequence>
<name>G1JTM4_9CAUD</name>
<dbReference type="Proteomes" id="UP000008904">
    <property type="component" value="Segment"/>
</dbReference>
<dbReference type="RefSeq" id="YP_009018954.1">
    <property type="nucleotide sequence ID" value="NC_023746.1"/>
</dbReference>
<dbReference type="EMBL" id="JN398368">
    <property type="protein sequence ID" value="AEL20067.1"/>
    <property type="molecule type" value="Genomic_DNA"/>
</dbReference>
<evidence type="ECO:0000313" key="2">
    <source>
        <dbReference type="Proteomes" id="UP000008904"/>
    </source>
</evidence>
<reference evidence="1 2" key="1">
    <citation type="journal article" date="2012" name="J. Virol.">
        <title>Complete Genome Sequences of 138 Mycobacteriophages.</title>
        <authorList>
            <consortium name="the Science Education Alliance Phage Hunters Advancing Genomics and Evolutionary Science Program"/>
            <consortium name="the KwaZulu-Natal Research Institute for Tuberculosis and HIV Mycobacterial Genetics Course Students"/>
            <consortium name="the Phage Hunters Integrating Research and Education Program"/>
            <person name="Hatfull G.F."/>
        </authorList>
    </citation>
    <scope>NUCLEOTIDE SEQUENCE [LARGE SCALE GENOMIC DNA]</scope>
</reference>
<keyword evidence="2" id="KW-1185">Reference proteome</keyword>
<dbReference type="KEGG" id="vg:18990259"/>
<organism evidence="1 2">
    <name type="scientific">Mycobacterium phage GUmbie</name>
    <dbReference type="NCBI Taxonomy" id="2922991"/>
    <lineage>
        <taxon>Viruses</taxon>
        <taxon>Duplodnaviria</taxon>
        <taxon>Heunggongvirae</taxon>
        <taxon>Uroviricota</taxon>
        <taxon>Caudoviricetes</taxon>
        <taxon>Gracegardnervirinae</taxon>
        <taxon>Cheoctovirus</taxon>
        <taxon>Cheoctovirus gumbie</taxon>
        <taxon>Mycobacterium virus GUmbie</taxon>
    </lineage>
</organism>
<dbReference type="GeneID" id="18990259"/>
<evidence type="ECO:0000313" key="1">
    <source>
        <dbReference type="EMBL" id="AEL20067.1"/>
    </source>
</evidence>